<keyword evidence="3" id="KW-1185">Reference proteome</keyword>
<gene>
    <name evidence="2" type="ORF">DERYTH_LOCUS18021</name>
</gene>
<feature type="region of interest" description="Disordered" evidence="1">
    <location>
        <begin position="1"/>
        <end position="57"/>
    </location>
</feature>
<name>A0A9N9NWI4_9GLOM</name>
<dbReference type="Proteomes" id="UP000789405">
    <property type="component" value="Unassembled WGS sequence"/>
</dbReference>
<evidence type="ECO:0000256" key="1">
    <source>
        <dbReference type="SAM" id="MobiDB-lite"/>
    </source>
</evidence>
<feature type="non-terminal residue" evidence="2">
    <location>
        <position position="57"/>
    </location>
</feature>
<organism evidence="2 3">
    <name type="scientific">Dentiscutata erythropus</name>
    <dbReference type="NCBI Taxonomy" id="1348616"/>
    <lineage>
        <taxon>Eukaryota</taxon>
        <taxon>Fungi</taxon>
        <taxon>Fungi incertae sedis</taxon>
        <taxon>Mucoromycota</taxon>
        <taxon>Glomeromycotina</taxon>
        <taxon>Glomeromycetes</taxon>
        <taxon>Diversisporales</taxon>
        <taxon>Gigasporaceae</taxon>
        <taxon>Dentiscutata</taxon>
    </lineage>
</organism>
<reference evidence="2" key="1">
    <citation type="submission" date="2021-06" db="EMBL/GenBank/DDBJ databases">
        <authorList>
            <person name="Kallberg Y."/>
            <person name="Tangrot J."/>
            <person name="Rosling A."/>
        </authorList>
    </citation>
    <scope>NUCLEOTIDE SEQUENCE</scope>
    <source>
        <strain evidence="2">MA453B</strain>
    </source>
</reference>
<accession>A0A9N9NWI4</accession>
<evidence type="ECO:0000313" key="3">
    <source>
        <dbReference type="Proteomes" id="UP000789405"/>
    </source>
</evidence>
<dbReference type="AlphaFoldDB" id="A0A9N9NWI4"/>
<protein>
    <submittedName>
        <fullName evidence="2">22274_t:CDS:1</fullName>
    </submittedName>
</protein>
<comment type="caution">
    <text evidence="2">The sequence shown here is derived from an EMBL/GenBank/DDBJ whole genome shotgun (WGS) entry which is preliminary data.</text>
</comment>
<sequence>MKVSTIPKLAPNYVPTPMMIFNKGSNEDSNSETHMEEEKINSNKDSNSETHMEEKRI</sequence>
<proteinExistence type="predicted"/>
<dbReference type="EMBL" id="CAJVPY010017731">
    <property type="protein sequence ID" value="CAG8763318.1"/>
    <property type="molecule type" value="Genomic_DNA"/>
</dbReference>
<evidence type="ECO:0000313" key="2">
    <source>
        <dbReference type="EMBL" id="CAG8763318.1"/>
    </source>
</evidence>
<feature type="compositionally biased region" description="Basic and acidic residues" evidence="1">
    <location>
        <begin position="31"/>
        <end position="57"/>
    </location>
</feature>